<evidence type="ECO:0000313" key="2">
    <source>
        <dbReference type="Proteomes" id="UP000827872"/>
    </source>
</evidence>
<keyword evidence="2" id="KW-1185">Reference proteome</keyword>
<name>A0ACB8EW56_9SAUR</name>
<organism evidence="1 2">
    <name type="scientific">Sphaerodactylus townsendi</name>
    <dbReference type="NCBI Taxonomy" id="933632"/>
    <lineage>
        <taxon>Eukaryota</taxon>
        <taxon>Metazoa</taxon>
        <taxon>Chordata</taxon>
        <taxon>Craniata</taxon>
        <taxon>Vertebrata</taxon>
        <taxon>Euteleostomi</taxon>
        <taxon>Lepidosauria</taxon>
        <taxon>Squamata</taxon>
        <taxon>Bifurcata</taxon>
        <taxon>Gekkota</taxon>
        <taxon>Sphaerodactylidae</taxon>
        <taxon>Sphaerodactylus</taxon>
    </lineage>
</organism>
<protein>
    <submittedName>
        <fullName evidence="1">Lysophospholipid acyltransferase 7</fullName>
    </submittedName>
</protein>
<comment type="caution">
    <text evidence="1">The sequence shown here is derived from an EMBL/GenBank/DDBJ whole genome shotgun (WGS) entry which is preliminary data.</text>
</comment>
<evidence type="ECO:0000313" key="1">
    <source>
        <dbReference type="EMBL" id="KAH7996899.1"/>
    </source>
</evidence>
<reference evidence="1" key="1">
    <citation type="submission" date="2021-08" db="EMBL/GenBank/DDBJ databases">
        <title>The first chromosome-level gecko genome reveals the dynamic sex chromosomes of Neotropical dwarf geckos (Sphaerodactylidae: Sphaerodactylus).</title>
        <authorList>
            <person name="Pinto B.J."/>
            <person name="Keating S.E."/>
            <person name="Gamble T."/>
        </authorList>
    </citation>
    <scope>NUCLEOTIDE SEQUENCE</scope>
    <source>
        <strain evidence="1">TG3544</strain>
    </source>
</reference>
<sequence length="390" mass="44765">MLVKSCHYLTLGWTFSYLLFFRTVAYFGFPDPTPFSNAIQLLLTLKMVSLANEVQEFTQAKKQDVASFTKSSMIGVIPKMPGLVEILCYSYCYVGLMTGPFYRYRTHYDWLTQPDSSAIPSWPLLLSRSKTIPIFGASFLLVSHFFPLDYVRSSAFYERGLPFRLFYMMPVFFVFRMRFYVAWLCAECACIAAAFGAYPAAAKSRSGGGPTVEYEPLSRSADGEALSLTYDYETIKNIDPHGTDFCVKVKDGMRYWNMTVQWWLAQYIYKSAPFRSYVLSYYLSFLTIPLCLAAEGAMERGFLKHLTPAGRLYGDWVQWFLKMRAYDYMCMGFVLLTFEDTVRYWSAIYYCVHVGAVAFFLLGKLLGSRRDQGGSPRSKEGAAQIPQWRE</sequence>
<gene>
    <name evidence="1" type="primary">MBOAT7</name>
    <name evidence="1" type="ORF">K3G42_011939</name>
</gene>
<dbReference type="EMBL" id="CM037628">
    <property type="protein sequence ID" value="KAH7996899.1"/>
    <property type="molecule type" value="Genomic_DNA"/>
</dbReference>
<keyword evidence="1" id="KW-0808">Transferase</keyword>
<proteinExistence type="predicted"/>
<keyword evidence="1" id="KW-0012">Acyltransferase</keyword>
<dbReference type="Proteomes" id="UP000827872">
    <property type="component" value="Linkage Group LG15"/>
</dbReference>
<accession>A0ACB8EW56</accession>